<dbReference type="InterPro" id="IPR007361">
    <property type="entry name" value="DUF427"/>
</dbReference>
<dbReference type="AlphaFoldDB" id="A0A4U0FKM2"/>
<feature type="domain" description="DUF427" evidence="1">
    <location>
        <begin position="153"/>
        <end position="244"/>
    </location>
</feature>
<dbReference type="PANTHER" id="PTHR34310">
    <property type="entry name" value="DUF427 DOMAIN PROTEIN (AFU_ORTHOLOGUE AFUA_3G02220)"/>
    <property type="match status" value="1"/>
</dbReference>
<protein>
    <submittedName>
        <fullName evidence="2">DUF427 domain-containing protein</fullName>
    </submittedName>
</protein>
<reference evidence="2 3" key="1">
    <citation type="submission" date="2019-04" db="EMBL/GenBank/DDBJ databases">
        <title>Cohnella sp. nov., isolated from soil.</title>
        <authorList>
            <person name="Kim W."/>
        </authorList>
    </citation>
    <scope>NUCLEOTIDE SEQUENCE [LARGE SCALE GENOMIC DNA]</scope>
    <source>
        <strain evidence="2 3">CAU 1483</strain>
    </source>
</reference>
<gene>
    <name evidence="2" type="ORF">E5161_01560</name>
</gene>
<dbReference type="Gene3D" id="2.170.150.40">
    <property type="entry name" value="Domain of unknown function (DUF427)"/>
    <property type="match status" value="2"/>
</dbReference>
<comment type="caution">
    <text evidence="2">The sequence shown here is derived from an EMBL/GenBank/DDBJ whole genome shotgun (WGS) entry which is preliminary data.</text>
</comment>
<dbReference type="Pfam" id="PF04248">
    <property type="entry name" value="NTP_transf_9"/>
    <property type="match status" value="2"/>
</dbReference>
<evidence type="ECO:0000313" key="2">
    <source>
        <dbReference type="EMBL" id="TJY44112.1"/>
    </source>
</evidence>
<dbReference type="EMBL" id="SUPK01000001">
    <property type="protein sequence ID" value="TJY44112.1"/>
    <property type="molecule type" value="Genomic_DNA"/>
</dbReference>
<sequence length="272" mass="31099">MDNNDLSACELPDTGAPWSFRTEPSPRWVRVKFGGETIADSKRVLLAFETGSLPVYYFPKEDVRMDLLVPSDYQYACSHKGIASYWSIRVKDRVSENAAWSYLTPNPAAKEIEGYISFYWSRTDAWFEEETEVFVHARDPYTRVDAIPSSRHIQVVAGGETIADSKRPVIVFETGLVTRYYLPIEDVRPGVLIPSEKTTRCPYKGIATYWDVKVGDKVYKDAVWSYQKPVGAVEEIAGLVCFYSEEMDALYVDGQKWSLPSNQRLPYKRLEK</sequence>
<dbReference type="RefSeq" id="WP_136775832.1">
    <property type="nucleotide sequence ID" value="NZ_SUPK01000001.1"/>
</dbReference>
<dbReference type="OrthoDB" id="119916at2"/>
<evidence type="ECO:0000259" key="1">
    <source>
        <dbReference type="Pfam" id="PF04248"/>
    </source>
</evidence>
<dbReference type="InterPro" id="IPR038694">
    <property type="entry name" value="DUF427_sf"/>
</dbReference>
<dbReference type="Proteomes" id="UP000309673">
    <property type="component" value="Unassembled WGS sequence"/>
</dbReference>
<proteinExistence type="predicted"/>
<organism evidence="2 3">
    <name type="scientific">Cohnella pontilimi</name>
    <dbReference type="NCBI Taxonomy" id="2564100"/>
    <lineage>
        <taxon>Bacteria</taxon>
        <taxon>Bacillati</taxon>
        <taxon>Bacillota</taxon>
        <taxon>Bacilli</taxon>
        <taxon>Bacillales</taxon>
        <taxon>Paenibacillaceae</taxon>
        <taxon>Cohnella</taxon>
    </lineage>
</organism>
<keyword evidence="3" id="KW-1185">Reference proteome</keyword>
<name>A0A4U0FKM2_9BACL</name>
<accession>A0A4U0FKM2</accession>
<dbReference type="PANTHER" id="PTHR34310:SF9">
    <property type="entry name" value="BLR5716 PROTEIN"/>
    <property type="match status" value="1"/>
</dbReference>
<evidence type="ECO:0000313" key="3">
    <source>
        <dbReference type="Proteomes" id="UP000309673"/>
    </source>
</evidence>
<feature type="domain" description="DUF427" evidence="1">
    <location>
        <begin position="29"/>
        <end position="120"/>
    </location>
</feature>